<evidence type="ECO:0000256" key="1">
    <source>
        <dbReference type="ARBA" id="ARBA00004123"/>
    </source>
</evidence>
<organism evidence="5 6">
    <name type="scientific">Chlamydomonas eustigma</name>
    <dbReference type="NCBI Taxonomy" id="1157962"/>
    <lineage>
        <taxon>Eukaryota</taxon>
        <taxon>Viridiplantae</taxon>
        <taxon>Chlorophyta</taxon>
        <taxon>core chlorophytes</taxon>
        <taxon>Chlorophyceae</taxon>
        <taxon>CS clade</taxon>
        <taxon>Chlamydomonadales</taxon>
        <taxon>Chlamydomonadaceae</taxon>
        <taxon>Chlamydomonas</taxon>
    </lineage>
</organism>
<dbReference type="Proteomes" id="UP000232323">
    <property type="component" value="Unassembled WGS sequence"/>
</dbReference>
<dbReference type="PANTHER" id="PTHR15367:SF2">
    <property type="entry name" value="DNA-DIRECTED RNA POLYMERASE III SUBUNIT"/>
    <property type="match status" value="1"/>
</dbReference>
<dbReference type="GO" id="GO:0005666">
    <property type="term" value="C:RNA polymerase III complex"/>
    <property type="evidence" value="ECO:0007669"/>
    <property type="project" value="TreeGrafter"/>
</dbReference>
<evidence type="ECO:0008006" key="7">
    <source>
        <dbReference type="Google" id="ProtNLM"/>
    </source>
</evidence>
<comment type="similarity">
    <text evidence="2">Belongs to the eukaryotic RPC7 RNA polymerase subunit family.</text>
</comment>
<accession>A0A250XJX6</accession>
<dbReference type="AlphaFoldDB" id="A0A250XJX6"/>
<feature type="compositionally biased region" description="Basic and acidic residues" evidence="4">
    <location>
        <begin position="90"/>
        <end position="104"/>
    </location>
</feature>
<sequence>MASRGRGRGRGGGFGRPGAPGGPAIRDEDGTVIPNQQLGPPPLYPEMELPEYQPESAKDALLLLRRHDLVNYSKNSPFFLDTSSSKKRSRQDTRAHPLQPDDGKTLAVEPLQLAAVLTLNSDYFPEELYGPGDKRLMKLKAREAFWKAQGKKDDTGGINRLEQLAKLESKSETRGGASGSGAAGDDAALQDEIPVDTDDEEDQEFDDYYQGEHFDDDEGYDDGGDDGGDDGAIY</sequence>
<evidence type="ECO:0000256" key="3">
    <source>
        <dbReference type="ARBA" id="ARBA00023242"/>
    </source>
</evidence>
<evidence type="ECO:0000313" key="5">
    <source>
        <dbReference type="EMBL" id="GAX83391.1"/>
    </source>
</evidence>
<reference evidence="5 6" key="1">
    <citation type="submission" date="2017-08" db="EMBL/GenBank/DDBJ databases">
        <title>Acidophilic green algal genome provides insights into adaptation to an acidic environment.</title>
        <authorList>
            <person name="Hirooka S."/>
            <person name="Hirose Y."/>
            <person name="Kanesaki Y."/>
            <person name="Higuchi S."/>
            <person name="Fujiwara T."/>
            <person name="Onuma R."/>
            <person name="Era A."/>
            <person name="Ohbayashi R."/>
            <person name="Uzuka A."/>
            <person name="Nozaki H."/>
            <person name="Yoshikawa H."/>
            <person name="Miyagishima S.Y."/>
        </authorList>
    </citation>
    <scope>NUCLEOTIDE SEQUENCE [LARGE SCALE GENOMIC DNA]</scope>
    <source>
        <strain evidence="5 6">NIES-2499</strain>
    </source>
</reference>
<evidence type="ECO:0000313" key="6">
    <source>
        <dbReference type="Proteomes" id="UP000232323"/>
    </source>
</evidence>
<dbReference type="InterPro" id="IPR024661">
    <property type="entry name" value="RNA_pol_III_Rpc31"/>
</dbReference>
<gene>
    <name evidence="5" type="ORF">CEUSTIGMA_g10816.t1</name>
</gene>
<evidence type="ECO:0000256" key="4">
    <source>
        <dbReference type="SAM" id="MobiDB-lite"/>
    </source>
</evidence>
<protein>
    <recommendedName>
        <fullName evidence="7">DNA-directed RNA polymerase III subunit</fullName>
    </recommendedName>
</protein>
<feature type="compositionally biased region" description="Acidic residues" evidence="4">
    <location>
        <begin position="193"/>
        <end position="234"/>
    </location>
</feature>
<feature type="region of interest" description="Disordered" evidence="4">
    <location>
        <begin position="166"/>
        <end position="234"/>
    </location>
</feature>
<evidence type="ECO:0000256" key="2">
    <source>
        <dbReference type="ARBA" id="ARBA00008352"/>
    </source>
</evidence>
<comment type="subcellular location">
    <subcellularLocation>
        <location evidence="1">Nucleus</location>
    </subcellularLocation>
</comment>
<dbReference type="PANTHER" id="PTHR15367">
    <property type="entry name" value="DNA-DIRECTED RNA POLYMERASE III"/>
    <property type="match status" value="1"/>
</dbReference>
<dbReference type="OrthoDB" id="542422at2759"/>
<keyword evidence="6" id="KW-1185">Reference proteome</keyword>
<dbReference type="GO" id="GO:0006383">
    <property type="term" value="P:transcription by RNA polymerase III"/>
    <property type="evidence" value="ECO:0007669"/>
    <property type="project" value="InterPro"/>
</dbReference>
<feature type="compositionally biased region" description="Gly residues" evidence="4">
    <location>
        <begin position="10"/>
        <end position="21"/>
    </location>
</feature>
<feature type="region of interest" description="Disordered" evidence="4">
    <location>
        <begin position="74"/>
        <end position="106"/>
    </location>
</feature>
<proteinExistence type="inferred from homology"/>
<comment type="caution">
    <text evidence="5">The sequence shown here is derived from an EMBL/GenBank/DDBJ whole genome shotgun (WGS) entry which is preliminary data.</text>
</comment>
<keyword evidence="3" id="KW-0539">Nucleus</keyword>
<feature type="region of interest" description="Disordered" evidence="4">
    <location>
        <begin position="1"/>
        <end position="52"/>
    </location>
</feature>
<dbReference type="EMBL" id="BEGY01000098">
    <property type="protein sequence ID" value="GAX83391.1"/>
    <property type="molecule type" value="Genomic_DNA"/>
</dbReference>
<name>A0A250XJX6_9CHLO</name>